<organism evidence="3 4">
    <name type="scientific">Streptococcus suis</name>
    <dbReference type="NCBI Taxonomy" id="1307"/>
    <lineage>
        <taxon>Bacteria</taxon>
        <taxon>Bacillati</taxon>
        <taxon>Bacillota</taxon>
        <taxon>Bacilli</taxon>
        <taxon>Lactobacillales</taxon>
        <taxon>Streptococcaceae</taxon>
        <taxon>Streptococcus</taxon>
    </lineage>
</organism>
<evidence type="ECO:0000259" key="2">
    <source>
        <dbReference type="Pfam" id="PF15636"/>
    </source>
</evidence>
<dbReference type="AlphaFoldDB" id="A0A6L8MXF5"/>
<feature type="compositionally biased region" description="Basic and acidic residues" evidence="1">
    <location>
        <begin position="283"/>
        <end position="305"/>
    </location>
</feature>
<dbReference type="Pfam" id="PF15636">
    <property type="entry name" value="Tox-GHH"/>
    <property type="match status" value="1"/>
</dbReference>
<evidence type="ECO:0000313" key="3">
    <source>
        <dbReference type="EMBL" id="MYN69767.1"/>
    </source>
</evidence>
<protein>
    <submittedName>
        <fullName evidence="3">Teneurin-3</fullName>
    </submittedName>
</protein>
<gene>
    <name evidence="3" type="ORF">GLP18_05935</name>
</gene>
<sequence length="305" mass="34088">MSRRTAESNKAILAAWNKEQELVQIGKGTREWTPKQQQDILEKGKAYDDDGVAFQGQHMKSAEMYPEYQGDPGNIQFLTRAEHLEAHNGNWRNPTNWYFNPVTKEKFDFGNGPFIPCEVIHLTEPIMQTSITVEQKYEIINPIEKVETEEIPKIKPEAESITIKPVNTPKPDIKQTGGFGNTVQKVFKAVVDFSNRHPVLTGIVKAVGVAGLAVAADAVANGGRSNSGNGKSDNYSYTPLRSGSSSFNDYSDGDEVDTVDTYSYVEQSSLKEHMVKGHGQRYHYKDGSVRRKEKAPYQRGGNKEE</sequence>
<proteinExistence type="predicted"/>
<accession>A0A6L8MXF5</accession>
<dbReference type="Proteomes" id="UP000483765">
    <property type="component" value="Unassembled WGS sequence"/>
</dbReference>
<dbReference type="RefSeq" id="WP_160864141.1">
    <property type="nucleotide sequence ID" value="NZ_WNXH01000008.1"/>
</dbReference>
<name>A0A6L8MXF5_STRSU</name>
<dbReference type="InterPro" id="IPR028916">
    <property type="entry name" value="Tox-GHH_dom"/>
</dbReference>
<evidence type="ECO:0000313" key="4">
    <source>
        <dbReference type="Proteomes" id="UP000483765"/>
    </source>
</evidence>
<dbReference type="EMBL" id="WNXH01000008">
    <property type="protein sequence ID" value="MYN69767.1"/>
    <property type="molecule type" value="Genomic_DNA"/>
</dbReference>
<evidence type="ECO:0000256" key="1">
    <source>
        <dbReference type="SAM" id="MobiDB-lite"/>
    </source>
</evidence>
<reference evidence="3 4" key="1">
    <citation type="submission" date="2019-11" db="EMBL/GenBank/DDBJ databases">
        <title>Divergent Streptococcus suis from cattle.</title>
        <authorList>
            <person name="Williamson C."/>
        </authorList>
    </citation>
    <scope>NUCLEOTIDE SEQUENCE [LARGE SCALE GENOMIC DNA]</scope>
    <source>
        <strain evidence="3 4">10-36905</strain>
    </source>
</reference>
<comment type="caution">
    <text evidence="3">The sequence shown here is derived from an EMBL/GenBank/DDBJ whole genome shotgun (WGS) entry which is preliminary data.</text>
</comment>
<feature type="domain" description="Tox-GHH" evidence="2">
    <location>
        <begin position="10"/>
        <end position="78"/>
    </location>
</feature>
<feature type="region of interest" description="Disordered" evidence="1">
    <location>
        <begin position="269"/>
        <end position="305"/>
    </location>
</feature>